<organism evidence="1">
    <name type="scientific">Homo sapiens</name>
    <name type="common">Human</name>
    <dbReference type="NCBI Taxonomy" id="9606"/>
    <lineage>
        <taxon>Eukaryota</taxon>
        <taxon>Metazoa</taxon>
        <taxon>Chordata</taxon>
        <taxon>Craniata</taxon>
        <taxon>Vertebrata</taxon>
        <taxon>Euteleostomi</taxon>
        <taxon>Mammalia</taxon>
        <taxon>Eutheria</taxon>
        <taxon>Euarchontoglires</taxon>
        <taxon>Primates</taxon>
        <taxon>Haplorrhini</taxon>
        <taxon>Catarrhini</taxon>
        <taxon>Hominidae</taxon>
        <taxon>Homo</taxon>
    </lineage>
</organism>
<dbReference type="AlphaFoldDB" id="L8E902"/>
<dbReference type="ChiTaRS" id="UGDH">
    <property type="organism name" value="human"/>
</dbReference>
<accession>L8E902</accession>
<reference evidence="1" key="1">
    <citation type="journal article" date="2013" name="PLoS ONE">
        <title>Direct detection of alternative open reading frames translation products in human significantly expands the proteome.</title>
        <authorList>
            <person name="Vanderperre B."/>
            <person name="Lucier J.-F."/>
            <person name="Motard J."/>
            <person name="Tremblay G."/>
            <person name="Vanderperre S."/>
            <person name="Wisztorski M."/>
            <person name="Salzet M."/>
            <person name="Boisvert F.-M."/>
            <person name="Roucou X."/>
        </authorList>
    </citation>
    <scope>NUCLEOTIDE SEQUENCE</scope>
</reference>
<protein>
    <submittedName>
        <fullName evidence="1">Alternative protein UGDH</fullName>
    </submittedName>
</protein>
<dbReference type="EMBL" id="HF583714">
    <property type="protein sequence ID" value="CCQ43211.1"/>
    <property type="molecule type" value="Genomic_DNA"/>
</dbReference>
<gene>
    <name evidence="1" type="primary">UGDH</name>
</gene>
<sequence>MDGVSWMGSTMNYKPLASRLKQLAKRCLQREFHMLLLVKFRSLVFKIHLTRNLKCRDCHFYL</sequence>
<proteinExistence type="predicted"/>
<evidence type="ECO:0000313" key="1">
    <source>
        <dbReference type="EMBL" id="CCQ43211.1"/>
    </source>
</evidence>
<name>L8E902_HUMAN</name>
<dbReference type="OrthoDB" id="5059218at2759"/>